<dbReference type="Gene3D" id="1.10.8.60">
    <property type="match status" value="1"/>
</dbReference>
<dbReference type="InterPro" id="IPR003593">
    <property type="entry name" value="AAA+_ATPase"/>
</dbReference>
<dbReference type="Gene3D" id="1.20.272.10">
    <property type="match status" value="1"/>
</dbReference>
<dbReference type="Gene3D" id="3.40.50.300">
    <property type="entry name" value="P-loop containing nucleotide triphosphate hydrolases"/>
    <property type="match status" value="1"/>
</dbReference>
<dbReference type="GO" id="GO:0005524">
    <property type="term" value="F:ATP binding"/>
    <property type="evidence" value="ECO:0007669"/>
    <property type="project" value="UniProtKB-KW"/>
</dbReference>
<keyword evidence="9" id="KW-1185">Reference proteome</keyword>
<dbReference type="PANTHER" id="PTHR13779:SF7">
    <property type="entry name" value="ATPASE WRNIP1"/>
    <property type="match status" value="1"/>
</dbReference>
<organism evidence="8 9">
    <name type="scientific">Profundibacterium mesophilum KAUST100406-0324</name>
    <dbReference type="NCBI Taxonomy" id="1037889"/>
    <lineage>
        <taxon>Bacteria</taxon>
        <taxon>Pseudomonadati</taxon>
        <taxon>Pseudomonadota</taxon>
        <taxon>Alphaproteobacteria</taxon>
        <taxon>Rhodobacterales</taxon>
        <taxon>Roseobacteraceae</taxon>
        <taxon>Profundibacterium</taxon>
    </lineage>
</organism>
<dbReference type="InterPro" id="IPR021886">
    <property type="entry name" value="MgsA_C"/>
</dbReference>
<dbReference type="GO" id="GO:0000731">
    <property type="term" value="P:DNA synthesis involved in DNA repair"/>
    <property type="evidence" value="ECO:0007669"/>
    <property type="project" value="TreeGrafter"/>
</dbReference>
<dbReference type="PANTHER" id="PTHR13779">
    <property type="entry name" value="WERNER HELICASE-INTERACTING PROTEIN 1 FAMILY MEMBER"/>
    <property type="match status" value="1"/>
</dbReference>
<dbReference type="GO" id="GO:0016887">
    <property type="term" value="F:ATP hydrolysis activity"/>
    <property type="evidence" value="ECO:0007669"/>
    <property type="project" value="InterPro"/>
</dbReference>
<dbReference type="GO" id="GO:0008047">
    <property type="term" value="F:enzyme activator activity"/>
    <property type="evidence" value="ECO:0007669"/>
    <property type="project" value="TreeGrafter"/>
</dbReference>
<dbReference type="SUPFAM" id="SSF52540">
    <property type="entry name" value="P-loop containing nucleoside triphosphate hydrolases"/>
    <property type="match status" value="1"/>
</dbReference>
<comment type="caution">
    <text evidence="8">The sequence shown here is derived from an EMBL/GenBank/DDBJ whole genome shotgun (WGS) entry which is preliminary data.</text>
</comment>
<evidence type="ECO:0000256" key="6">
    <source>
        <dbReference type="ARBA" id="ARBA00022840"/>
    </source>
</evidence>
<dbReference type="InterPro" id="IPR032423">
    <property type="entry name" value="AAA_assoc_2"/>
</dbReference>
<dbReference type="InterPro" id="IPR008921">
    <property type="entry name" value="DNA_pol3_clamp-load_cplx_C"/>
</dbReference>
<dbReference type="Proteomes" id="UP000698242">
    <property type="component" value="Unassembled WGS sequence"/>
</dbReference>
<dbReference type="AlphaFoldDB" id="A0A921NRA1"/>
<proteinExistence type="inferred from homology"/>
<dbReference type="RefSeq" id="WP_159964997.1">
    <property type="nucleotide sequence ID" value="NZ_APKE01000016.1"/>
</dbReference>
<evidence type="ECO:0000256" key="2">
    <source>
        <dbReference type="ARBA" id="ARBA00008959"/>
    </source>
</evidence>
<dbReference type="EMBL" id="APKE01000016">
    <property type="protein sequence ID" value="KAF0676190.1"/>
    <property type="molecule type" value="Genomic_DNA"/>
</dbReference>
<keyword evidence="5" id="KW-0547">Nucleotide-binding</keyword>
<comment type="function">
    <text evidence="1">DNA-dependent ATPase that plays important roles in cellular responses to stalled DNA replication processes.</text>
</comment>
<evidence type="ECO:0000259" key="7">
    <source>
        <dbReference type="SMART" id="SM00382"/>
    </source>
</evidence>
<dbReference type="FunFam" id="1.20.272.10:FF:000001">
    <property type="entry name" value="Putative AAA family ATPase"/>
    <property type="match status" value="1"/>
</dbReference>
<sequence length="447" mass="48346">MADLFDTGATGAAAADDAASVRGKRPGPRPLADRLRPATLDEVIGQQQVLGHDAPLGAMLSAGALSSLILWGPPGVGKTTIARLLAAQTDLHFVQISAIFTGIAELRKVFDAAGHRHANGQGTLLFVDEIHRFNKAQQDGFLPHMEDGTILLVGATTENPSFELNAALLSRAQVLVLDRLGLADLEHLAQRAEKELGRPLPLTGPAREALLEMADGDGRAALNLIEQVAAMDPAAPLDTGALTRRLMRRAAQYDKSGDAHYNLISALHKSVRGSDPDAALYWLARMLEGGEDPRYLARRITRMAVEDIGLADPQAQSICLHAWEIFERLGSPEGELALSQAVAYLALAPKSNAGYAAYKAARAAARQTGSAPPPKHIMNAPTAMMREQGYGEGYAYDHDAEDGFSGQNYFPDGMARGVYYLPVERGYERELKKRLDWFVKLRARRES</sequence>
<name>A0A921NRA1_9RHOB</name>
<dbReference type="SUPFAM" id="SSF48019">
    <property type="entry name" value="post-AAA+ oligomerization domain-like"/>
    <property type="match status" value="1"/>
</dbReference>
<dbReference type="GO" id="GO:0006261">
    <property type="term" value="P:DNA-templated DNA replication"/>
    <property type="evidence" value="ECO:0007669"/>
    <property type="project" value="TreeGrafter"/>
</dbReference>
<dbReference type="Pfam" id="PF12002">
    <property type="entry name" value="MgsA_C"/>
    <property type="match status" value="1"/>
</dbReference>
<evidence type="ECO:0000256" key="3">
    <source>
        <dbReference type="ARBA" id="ARBA00020776"/>
    </source>
</evidence>
<gene>
    <name evidence="8" type="ORF">PMES_01510</name>
</gene>
<evidence type="ECO:0000256" key="4">
    <source>
        <dbReference type="ARBA" id="ARBA00022705"/>
    </source>
</evidence>
<evidence type="ECO:0000313" key="9">
    <source>
        <dbReference type="Proteomes" id="UP000698242"/>
    </source>
</evidence>
<evidence type="ECO:0000256" key="5">
    <source>
        <dbReference type="ARBA" id="ARBA00022741"/>
    </source>
</evidence>
<dbReference type="CDD" id="cd18139">
    <property type="entry name" value="HLD_clamp_RarA"/>
    <property type="match status" value="1"/>
</dbReference>
<dbReference type="Gene3D" id="1.10.3710.10">
    <property type="entry name" value="DNA polymerase III clamp loader subunits, C-terminal domain"/>
    <property type="match status" value="1"/>
</dbReference>
<dbReference type="GO" id="GO:0003677">
    <property type="term" value="F:DNA binding"/>
    <property type="evidence" value="ECO:0007669"/>
    <property type="project" value="InterPro"/>
</dbReference>
<dbReference type="CDD" id="cd00009">
    <property type="entry name" value="AAA"/>
    <property type="match status" value="1"/>
</dbReference>
<dbReference type="Pfam" id="PF00004">
    <property type="entry name" value="AAA"/>
    <property type="match status" value="1"/>
</dbReference>
<reference evidence="8" key="1">
    <citation type="submission" date="2013-03" db="EMBL/GenBank/DDBJ databases">
        <title>Genome Sequence of the Profundibacterium mesophilum strain KAUST100406-0324T from Red Sea, a novel genus in the family Rhodobacteraceae.</title>
        <authorList>
            <person name="Essack M."/>
            <person name="Alam I."/>
            <person name="Lafi F."/>
            <person name="Alawi W."/>
            <person name="Kamanu F."/>
            <person name="Al-Suwailem A."/>
            <person name="Lee O.O."/>
            <person name="Xu Y."/>
            <person name="Bajic V."/>
            <person name="Qian P.-Y."/>
            <person name="Archer J."/>
        </authorList>
    </citation>
    <scope>NUCLEOTIDE SEQUENCE</scope>
    <source>
        <strain evidence="8">KAUST100406-0324</strain>
    </source>
</reference>
<dbReference type="FunFam" id="3.40.50.300:FF:000137">
    <property type="entry name" value="Replication-associated recombination protein A"/>
    <property type="match status" value="1"/>
</dbReference>
<dbReference type="Pfam" id="PF16193">
    <property type="entry name" value="AAA_assoc_2"/>
    <property type="match status" value="1"/>
</dbReference>
<dbReference type="InterPro" id="IPR027417">
    <property type="entry name" value="P-loop_NTPase"/>
</dbReference>
<evidence type="ECO:0000313" key="8">
    <source>
        <dbReference type="EMBL" id="KAF0676190.1"/>
    </source>
</evidence>
<dbReference type="InterPro" id="IPR003959">
    <property type="entry name" value="ATPase_AAA_core"/>
</dbReference>
<dbReference type="SMART" id="SM00382">
    <property type="entry name" value="AAA"/>
    <property type="match status" value="1"/>
</dbReference>
<accession>A0A921NRA1</accession>
<dbReference type="GO" id="GO:0017116">
    <property type="term" value="F:single-stranded DNA helicase activity"/>
    <property type="evidence" value="ECO:0007669"/>
    <property type="project" value="TreeGrafter"/>
</dbReference>
<comment type="similarity">
    <text evidence="2">Belongs to the AAA ATPase family. RarA/MGS1/WRNIP1 subfamily.</text>
</comment>
<dbReference type="InterPro" id="IPR051314">
    <property type="entry name" value="AAA_ATPase_RarA/MGS1/WRNIP1"/>
</dbReference>
<dbReference type="OrthoDB" id="9778364at2"/>
<keyword evidence="6" id="KW-0067">ATP-binding</keyword>
<keyword evidence="4" id="KW-0235">DNA replication</keyword>
<evidence type="ECO:0000256" key="1">
    <source>
        <dbReference type="ARBA" id="ARBA00002393"/>
    </source>
</evidence>
<feature type="domain" description="AAA+ ATPase" evidence="7">
    <location>
        <begin position="64"/>
        <end position="182"/>
    </location>
</feature>
<protein>
    <recommendedName>
        <fullName evidence="3">Replication-associated recombination protein A</fullName>
    </recommendedName>
</protein>